<dbReference type="EMBL" id="LAZR01045352">
    <property type="protein sequence ID" value="KKK99071.1"/>
    <property type="molecule type" value="Genomic_DNA"/>
</dbReference>
<gene>
    <name evidence="1" type="ORF">LCGC14_2636400</name>
</gene>
<accession>A0A0F9CR47</accession>
<proteinExistence type="predicted"/>
<dbReference type="AlphaFoldDB" id="A0A0F9CR47"/>
<feature type="non-terminal residue" evidence="1">
    <location>
        <position position="1"/>
    </location>
</feature>
<protein>
    <submittedName>
        <fullName evidence="1">Uncharacterized protein</fullName>
    </submittedName>
</protein>
<organism evidence="1">
    <name type="scientific">marine sediment metagenome</name>
    <dbReference type="NCBI Taxonomy" id="412755"/>
    <lineage>
        <taxon>unclassified sequences</taxon>
        <taxon>metagenomes</taxon>
        <taxon>ecological metagenomes</taxon>
    </lineage>
</organism>
<reference evidence="1" key="1">
    <citation type="journal article" date="2015" name="Nature">
        <title>Complex archaea that bridge the gap between prokaryotes and eukaryotes.</title>
        <authorList>
            <person name="Spang A."/>
            <person name="Saw J.H."/>
            <person name="Jorgensen S.L."/>
            <person name="Zaremba-Niedzwiedzka K."/>
            <person name="Martijn J."/>
            <person name="Lind A.E."/>
            <person name="van Eijk R."/>
            <person name="Schleper C."/>
            <person name="Guy L."/>
            <person name="Ettema T.J."/>
        </authorList>
    </citation>
    <scope>NUCLEOTIDE SEQUENCE</scope>
</reference>
<sequence>LNAADFAQNTPISKGAGAIFAN</sequence>
<comment type="caution">
    <text evidence="1">The sequence shown here is derived from an EMBL/GenBank/DDBJ whole genome shotgun (WGS) entry which is preliminary data.</text>
</comment>
<name>A0A0F9CR47_9ZZZZ</name>
<evidence type="ECO:0000313" key="1">
    <source>
        <dbReference type="EMBL" id="KKK99071.1"/>
    </source>
</evidence>